<feature type="domain" description="Double zinc ribbon" evidence="2">
    <location>
        <begin position="15"/>
        <end position="67"/>
    </location>
</feature>
<dbReference type="OrthoDB" id="9793412at2"/>
<dbReference type="InterPro" id="IPR051910">
    <property type="entry name" value="ComF/GntX_DNA_util-trans"/>
</dbReference>
<dbReference type="Gene3D" id="3.40.50.2020">
    <property type="match status" value="1"/>
</dbReference>
<sequence>MRGILQVYNWLQFNLIPPVCLLCGDPGHEHLDLCRGCLSDLPTIAHPCLSCGRPLQHPATIRCGACQRKPPPFDRCRSAFAYGPPVDWLVQALKFHQQFTAGRLLSTLLVQRFADVPAPDYLLPVPLHATRLRERGFNQSLELARPLAKALGLPMETARCRRTRHTENQSRLTRKERRLNLREAFEVEWPNPPRRVAIVDDVLSTGATAGELARALKRAGVAEVEVWVAARAV</sequence>
<comment type="similarity">
    <text evidence="1">Belongs to the ComF/GntX family.</text>
</comment>
<keyword evidence="4" id="KW-1185">Reference proteome</keyword>
<dbReference type="Pfam" id="PF18912">
    <property type="entry name" value="DZR_2"/>
    <property type="match status" value="1"/>
</dbReference>
<protein>
    <submittedName>
        <fullName evidence="3">ComF family protein</fullName>
    </submittedName>
</protein>
<dbReference type="PANTHER" id="PTHR47505">
    <property type="entry name" value="DNA UTILIZATION PROTEIN YHGH"/>
    <property type="match status" value="1"/>
</dbReference>
<evidence type="ECO:0000313" key="4">
    <source>
        <dbReference type="Proteomes" id="UP000199648"/>
    </source>
</evidence>
<dbReference type="InterPro" id="IPR044005">
    <property type="entry name" value="DZR_2"/>
</dbReference>
<evidence type="ECO:0000256" key="1">
    <source>
        <dbReference type="ARBA" id="ARBA00008007"/>
    </source>
</evidence>
<dbReference type="EMBL" id="FMWD01000002">
    <property type="protein sequence ID" value="SCZ53347.1"/>
    <property type="molecule type" value="Genomic_DNA"/>
</dbReference>
<dbReference type="SUPFAM" id="SSF53271">
    <property type="entry name" value="PRTase-like"/>
    <property type="match status" value="1"/>
</dbReference>
<proteinExistence type="inferred from homology"/>
<dbReference type="RefSeq" id="WP_092993049.1">
    <property type="nucleotide sequence ID" value="NZ_FMWD01000002.1"/>
</dbReference>
<accession>A0A1G5PV90</accession>
<gene>
    <name evidence="3" type="ORF">SAMN03097708_00914</name>
</gene>
<dbReference type="InterPro" id="IPR000836">
    <property type="entry name" value="PRTase_dom"/>
</dbReference>
<evidence type="ECO:0000259" key="2">
    <source>
        <dbReference type="Pfam" id="PF18912"/>
    </source>
</evidence>
<dbReference type="InterPro" id="IPR029057">
    <property type="entry name" value="PRTase-like"/>
</dbReference>
<dbReference type="AlphaFoldDB" id="A0A1G5PV90"/>
<dbReference type="STRING" id="415747.SAMN03097708_00914"/>
<dbReference type="CDD" id="cd06223">
    <property type="entry name" value="PRTases_typeI"/>
    <property type="match status" value="1"/>
</dbReference>
<reference evidence="3 4" key="1">
    <citation type="submission" date="2016-10" db="EMBL/GenBank/DDBJ databases">
        <authorList>
            <person name="de Groot N.N."/>
        </authorList>
    </citation>
    <scope>NUCLEOTIDE SEQUENCE [LARGE SCALE GENOMIC DNA]</scope>
    <source>
        <strain evidence="3 4">HLD2</strain>
    </source>
</reference>
<organism evidence="3 4">
    <name type="scientific">Thiohalomonas denitrificans</name>
    <dbReference type="NCBI Taxonomy" id="415747"/>
    <lineage>
        <taxon>Bacteria</taxon>
        <taxon>Pseudomonadati</taxon>
        <taxon>Pseudomonadota</taxon>
        <taxon>Gammaproteobacteria</taxon>
        <taxon>Thiohalomonadales</taxon>
        <taxon>Thiohalomonadaceae</taxon>
        <taxon>Thiohalomonas</taxon>
    </lineage>
</organism>
<dbReference type="PANTHER" id="PTHR47505:SF1">
    <property type="entry name" value="DNA UTILIZATION PROTEIN YHGH"/>
    <property type="match status" value="1"/>
</dbReference>
<name>A0A1G5PV90_9GAMM</name>
<evidence type="ECO:0000313" key="3">
    <source>
        <dbReference type="EMBL" id="SCZ53347.1"/>
    </source>
</evidence>
<dbReference type="Proteomes" id="UP000199648">
    <property type="component" value="Unassembled WGS sequence"/>
</dbReference>